<dbReference type="Proteomes" id="UP000006377">
    <property type="component" value="Chromosome"/>
</dbReference>
<sequence length="193" mass="21509">MQVQVSGHHLDVGDALRTHATERLEAAVTKYFDRPVDGQVTLTKQGHEFRADCSAHLSSGLRVNAQGTANEVYASFEAALERLEKRLRRYKRRLKNHNNNNKVELPAESYPSFVLHPGDEHEEEAEDAQPVIIAEGTTSIPVLSVGDAVMQMDLSEAPFVMFRTGKANGLNLVYRRPDGNIGWIDTSRDVQKA</sequence>
<dbReference type="RefSeq" id="WP_011995105.1">
    <property type="nucleotide sequence ID" value="NC_009719.1"/>
</dbReference>
<evidence type="ECO:0000256" key="4">
    <source>
        <dbReference type="HAMAP-Rule" id="MF_00839"/>
    </source>
</evidence>
<evidence type="ECO:0000256" key="1">
    <source>
        <dbReference type="ARBA" id="ARBA00022845"/>
    </source>
</evidence>
<dbReference type="HOGENOM" id="CLU_071472_0_1_5"/>
<dbReference type="AlphaFoldDB" id="A7HPI1"/>
<evidence type="ECO:0000259" key="6">
    <source>
        <dbReference type="Pfam" id="PF16321"/>
    </source>
</evidence>
<reference evidence="7 8" key="1">
    <citation type="journal article" date="2011" name="Stand. Genomic Sci.">
        <title>Complete genome sequence of Parvibaculum lavamentivorans type strain (DS-1(T)).</title>
        <authorList>
            <person name="Schleheck D."/>
            <person name="Weiss M."/>
            <person name="Pitluck S."/>
            <person name="Bruce D."/>
            <person name="Land M.L."/>
            <person name="Han S."/>
            <person name="Saunders E."/>
            <person name="Tapia R."/>
            <person name="Detter C."/>
            <person name="Brettin T."/>
            <person name="Han J."/>
            <person name="Woyke T."/>
            <person name="Goodwin L."/>
            <person name="Pennacchio L."/>
            <person name="Nolan M."/>
            <person name="Cook A.M."/>
            <person name="Kjelleberg S."/>
            <person name="Thomas T."/>
        </authorList>
    </citation>
    <scope>NUCLEOTIDE SEQUENCE [LARGE SCALE GENOMIC DNA]</scope>
    <source>
        <strain evidence="8">DS-1 / DSM 13023 / NCIMB 13966</strain>
    </source>
</reference>
<keyword evidence="7" id="KW-0687">Ribonucleoprotein</keyword>
<evidence type="ECO:0000256" key="2">
    <source>
        <dbReference type="ARBA" id="ARBA00038695"/>
    </source>
</evidence>
<proteinExistence type="inferred from homology"/>
<protein>
    <recommendedName>
        <fullName evidence="3 4">Ribosome hibernation promoting factor</fullName>
        <shortName evidence="4">HPF</shortName>
    </recommendedName>
</protein>
<dbReference type="eggNOG" id="COG1544">
    <property type="taxonomic scope" value="Bacteria"/>
</dbReference>
<evidence type="ECO:0000256" key="5">
    <source>
        <dbReference type="SAM" id="Coils"/>
    </source>
</evidence>
<dbReference type="STRING" id="402881.Plav_0191"/>
<dbReference type="InterPro" id="IPR036567">
    <property type="entry name" value="RHF-like"/>
</dbReference>
<dbReference type="SUPFAM" id="SSF69754">
    <property type="entry name" value="Ribosome binding protein Y (YfiA homologue)"/>
    <property type="match status" value="1"/>
</dbReference>
<keyword evidence="8" id="KW-1185">Reference proteome</keyword>
<comment type="subcellular location">
    <subcellularLocation>
        <location evidence="4">Cytoplasm</location>
    </subcellularLocation>
</comment>
<dbReference type="InterPro" id="IPR038416">
    <property type="entry name" value="Ribosom_S30AE_C_sf"/>
</dbReference>
<dbReference type="NCBIfam" id="TIGR00741">
    <property type="entry name" value="yfiA"/>
    <property type="match status" value="1"/>
</dbReference>
<name>A7HPI1_PARL1</name>
<dbReference type="GO" id="GO:0045900">
    <property type="term" value="P:negative regulation of translational elongation"/>
    <property type="evidence" value="ECO:0007669"/>
    <property type="project" value="TreeGrafter"/>
</dbReference>
<dbReference type="OrthoDB" id="9794975at2"/>
<comment type="function">
    <text evidence="4">Required for dimerization of active 70S ribosomes into 100S ribosomes in stationary phase; 100S ribosomes are translationally inactive and sometimes present during exponential growth.</text>
</comment>
<dbReference type="KEGG" id="pla:Plav_0191"/>
<dbReference type="InterPro" id="IPR034694">
    <property type="entry name" value="HPF_long/plastid"/>
</dbReference>
<dbReference type="PANTHER" id="PTHR33231">
    <property type="entry name" value="30S RIBOSOMAL PROTEIN"/>
    <property type="match status" value="1"/>
</dbReference>
<feature type="domain" description="Sigma 54 modulation/S30EA ribosomal protein C-terminal" evidence="6">
    <location>
        <begin position="128"/>
        <end position="182"/>
    </location>
</feature>
<feature type="coiled-coil region" evidence="5">
    <location>
        <begin position="73"/>
        <end position="100"/>
    </location>
</feature>
<dbReference type="EMBL" id="CP000774">
    <property type="protein sequence ID" value="ABS61814.1"/>
    <property type="molecule type" value="Genomic_DNA"/>
</dbReference>
<evidence type="ECO:0000313" key="7">
    <source>
        <dbReference type="EMBL" id="ABS61814.1"/>
    </source>
</evidence>
<keyword evidence="5" id="KW-0175">Coiled coil</keyword>
<dbReference type="PANTHER" id="PTHR33231:SF1">
    <property type="entry name" value="30S RIBOSOMAL PROTEIN"/>
    <property type="match status" value="1"/>
</dbReference>
<comment type="subunit">
    <text evidence="2">Associates exclusively with 100S ribosomes, which are dimers of 70S ribosomes.</text>
</comment>
<dbReference type="Gene3D" id="3.30.505.50">
    <property type="entry name" value="Sigma 54 modulation/S30EA ribosomal protein, C-terminal domain"/>
    <property type="match status" value="1"/>
</dbReference>
<keyword evidence="4" id="KW-0963">Cytoplasm</keyword>
<evidence type="ECO:0000256" key="3">
    <source>
        <dbReference type="ARBA" id="ARBA00041148"/>
    </source>
</evidence>
<organism evidence="7 8">
    <name type="scientific">Parvibaculum lavamentivorans (strain DS-1 / DSM 13023 / NCIMB 13966)</name>
    <dbReference type="NCBI Taxonomy" id="402881"/>
    <lineage>
        <taxon>Bacteria</taxon>
        <taxon>Pseudomonadati</taxon>
        <taxon>Pseudomonadota</taxon>
        <taxon>Alphaproteobacteria</taxon>
        <taxon>Hyphomicrobiales</taxon>
        <taxon>Parvibaculaceae</taxon>
        <taxon>Parvibaculum</taxon>
    </lineage>
</organism>
<comment type="similarity">
    <text evidence="4">Belongs to the HPF/YfiA ribosome-associated protein family. Long HPF subfamily.</text>
</comment>
<dbReference type="CDD" id="cd00552">
    <property type="entry name" value="RaiA"/>
    <property type="match status" value="1"/>
</dbReference>
<dbReference type="GO" id="GO:0043024">
    <property type="term" value="F:ribosomal small subunit binding"/>
    <property type="evidence" value="ECO:0007669"/>
    <property type="project" value="TreeGrafter"/>
</dbReference>
<dbReference type="HAMAP" id="MF_00839">
    <property type="entry name" value="HPF"/>
    <property type="match status" value="1"/>
</dbReference>
<comment type="subunit">
    <text evidence="4">Interacts with 100S ribosomes.</text>
</comment>
<evidence type="ECO:0000313" key="8">
    <source>
        <dbReference type="Proteomes" id="UP000006377"/>
    </source>
</evidence>
<dbReference type="Pfam" id="PF02482">
    <property type="entry name" value="Ribosomal_S30AE"/>
    <property type="match status" value="1"/>
</dbReference>
<accession>A7HPI1</accession>
<dbReference type="InterPro" id="IPR050574">
    <property type="entry name" value="HPF/YfiA_ribosome-assoc"/>
</dbReference>
<keyword evidence="7" id="KW-0689">Ribosomal protein</keyword>
<keyword evidence="1 4" id="KW-0810">Translation regulation</keyword>
<dbReference type="GO" id="GO:0022627">
    <property type="term" value="C:cytosolic small ribosomal subunit"/>
    <property type="evidence" value="ECO:0007669"/>
    <property type="project" value="TreeGrafter"/>
</dbReference>
<dbReference type="InterPro" id="IPR032528">
    <property type="entry name" value="Ribosom_S30AE_C"/>
</dbReference>
<gene>
    <name evidence="4" type="primary">hpf</name>
    <name evidence="7" type="ordered locus">Plav_0191</name>
</gene>
<dbReference type="InterPro" id="IPR003489">
    <property type="entry name" value="RHF/RaiA"/>
</dbReference>
<dbReference type="Pfam" id="PF16321">
    <property type="entry name" value="Ribosom_S30AE_C"/>
    <property type="match status" value="1"/>
</dbReference>
<dbReference type="Gene3D" id="3.30.160.100">
    <property type="entry name" value="Ribosome hibernation promotion factor-like"/>
    <property type="match status" value="1"/>
</dbReference>